<feature type="transmembrane region" description="Helical" evidence="1">
    <location>
        <begin position="6"/>
        <end position="24"/>
    </location>
</feature>
<dbReference type="EMBL" id="FPAA01000007">
    <property type="protein sequence ID" value="SFS76558.1"/>
    <property type="molecule type" value="Genomic_DNA"/>
</dbReference>
<dbReference type="AlphaFoldDB" id="A0A1I6SII0"/>
<protein>
    <submittedName>
        <fullName evidence="2">Uncharacterized protein</fullName>
    </submittedName>
</protein>
<evidence type="ECO:0000313" key="2">
    <source>
        <dbReference type="EMBL" id="SFS76558.1"/>
    </source>
</evidence>
<name>A0A1I6SII0_9BACL</name>
<keyword evidence="3" id="KW-1185">Reference proteome</keyword>
<keyword evidence="1" id="KW-0472">Membrane</keyword>
<organism evidence="2 3">
    <name type="scientific">Marininema halotolerans</name>
    <dbReference type="NCBI Taxonomy" id="1155944"/>
    <lineage>
        <taxon>Bacteria</taxon>
        <taxon>Bacillati</taxon>
        <taxon>Bacillota</taxon>
        <taxon>Bacilli</taxon>
        <taxon>Bacillales</taxon>
        <taxon>Thermoactinomycetaceae</taxon>
        <taxon>Marininema</taxon>
    </lineage>
</organism>
<sequence length="72" mass="8490">MKLLLGWIMIIVGVWLIFYQIKIYKEEYDIKGFFKMVLTLIGDLFAQQEGAMGFILILVGLILLFFDENILW</sequence>
<dbReference type="Proteomes" id="UP000198660">
    <property type="component" value="Unassembled WGS sequence"/>
</dbReference>
<gene>
    <name evidence="2" type="ORF">SAMN05444972_107105</name>
</gene>
<feature type="transmembrane region" description="Helical" evidence="1">
    <location>
        <begin position="44"/>
        <end position="66"/>
    </location>
</feature>
<evidence type="ECO:0000256" key="1">
    <source>
        <dbReference type="SAM" id="Phobius"/>
    </source>
</evidence>
<keyword evidence="1" id="KW-0812">Transmembrane</keyword>
<keyword evidence="1" id="KW-1133">Transmembrane helix</keyword>
<accession>A0A1I6SII0</accession>
<evidence type="ECO:0000313" key="3">
    <source>
        <dbReference type="Proteomes" id="UP000198660"/>
    </source>
</evidence>
<proteinExistence type="predicted"/>
<dbReference type="RefSeq" id="WP_091837266.1">
    <property type="nucleotide sequence ID" value="NZ_FPAA01000007.1"/>
</dbReference>
<reference evidence="3" key="1">
    <citation type="submission" date="2016-10" db="EMBL/GenBank/DDBJ databases">
        <authorList>
            <person name="Varghese N."/>
            <person name="Submissions S."/>
        </authorList>
    </citation>
    <scope>NUCLEOTIDE SEQUENCE [LARGE SCALE GENOMIC DNA]</scope>
    <source>
        <strain evidence="3">DSM 45789</strain>
    </source>
</reference>